<evidence type="ECO:0000313" key="1">
    <source>
        <dbReference type="EMBL" id="OWK37750.1"/>
    </source>
</evidence>
<gene>
    <name evidence="1" type="ORF">FRUB_06870</name>
</gene>
<dbReference type="Proteomes" id="UP000214646">
    <property type="component" value="Unassembled WGS sequence"/>
</dbReference>
<dbReference type="EMBL" id="NIDE01000014">
    <property type="protein sequence ID" value="OWK37750.1"/>
    <property type="molecule type" value="Genomic_DNA"/>
</dbReference>
<proteinExistence type="predicted"/>
<sequence>MTDVPQFACNPLSSGSHLRVPVGRHFLSPVQSATVNDIVSQKELAKKDIAGKRQ</sequence>
<comment type="caution">
    <text evidence="1">The sequence shown here is derived from an EMBL/GenBank/DDBJ whole genome shotgun (WGS) entry which is preliminary data.</text>
</comment>
<protein>
    <submittedName>
        <fullName evidence="1">Uncharacterized protein</fullName>
    </submittedName>
</protein>
<dbReference type="RefSeq" id="WP_161967782.1">
    <property type="nucleotide sequence ID" value="NZ_NIDE01000014.1"/>
</dbReference>
<dbReference type="AlphaFoldDB" id="A0A225D826"/>
<evidence type="ECO:0000313" key="2">
    <source>
        <dbReference type="Proteomes" id="UP000214646"/>
    </source>
</evidence>
<name>A0A225D826_9BACT</name>
<reference evidence="2" key="1">
    <citation type="submission" date="2017-06" db="EMBL/GenBank/DDBJ databases">
        <title>Genome analysis of Fimbriiglobus ruber SP5, the first member of the order Planctomycetales with confirmed chitinolytic capability.</title>
        <authorList>
            <person name="Ravin N.V."/>
            <person name="Rakitin A.L."/>
            <person name="Ivanova A.A."/>
            <person name="Beletsky A.V."/>
            <person name="Kulichevskaya I.S."/>
            <person name="Mardanov A.V."/>
            <person name="Dedysh S.N."/>
        </authorList>
    </citation>
    <scope>NUCLEOTIDE SEQUENCE [LARGE SCALE GENOMIC DNA]</scope>
    <source>
        <strain evidence="2">SP5</strain>
    </source>
</reference>
<organism evidence="1 2">
    <name type="scientific">Fimbriiglobus ruber</name>
    <dbReference type="NCBI Taxonomy" id="1908690"/>
    <lineage>
        <taxon>Bacteria</taxon>
        <taxon>Pseudomonadati</taxon>
        <taxon>Planctomycetota</taxon>
        <taxon>Planctomycetia</taxon>
        <taxon>Gemmatales</taxon>
        <taxon>Gemmataceae</taxon>
        <taxon>Fimbriiglobus</taxon>
    </lineage>
</organism>
<keyword evidence="2" id="KW-1185">Reference proteome</keyword>
<accession>A0A225D826</accession>